<evidence type="ECO:0000313" key="4">
    <source>
        <dbReference type="Proteomes" id="UP000214646"/>
    </source>
</evidence>
<dbReference type="OrthoDB" id="9804366at2"/>
<proteinExistence type="predicted"/>
<keyword evidence="1" id="KW-0663">Pyridoxal phosphate</keyword>
<dbReference type="EMBL" id="NIDE01000017">
    <property type="protein sequence ID" value="OWK36002.1"/>
    <property type="molecule type" value="Genomic_DNA"/>
</dbReference>
<dbReference type="Gene3D" id="3.90.1150.10">
    <property type="entry name" value="Aspartate Aminotransferase, domain 1"/>
    <property type="match status" value="1"/>
</dbReference>
<sequence>MTWAAFRSHFPVTGRWAFFDHAAVAPIPDTAVAALAEYASRLAGNGLADILFWVDRVAHVRRLAAQLINAPAADDVMFVPNTTTGIGLIAEGYPWTPGDNVILAAEEYPSNQYPWLNLASRGVEVRTVPSRGNRVEIDDVRAAMTDRTRVLATSFVQYGSGFRTDLAALGELCRERGVFFFVDAIQGLGVFPLDVQALPIDALAADGHKWLLAPEGAGIAYVRREWVDRLHPIGVGAHSVVHSFNYSTIDFRLKPHAGRWEGGALNVPGITALGASLELLLGAGIDAVSRRIIELTDYLCARAPEFGLEVFSSRREPDKSGIVSLTKPGTPPKEIMKRCRAAGVIVNVRADRLRVSPHAYNTEDEIDRFLRVVADGG</sequence>
<dbReference type="SUPFAM" id="SSF53383">
    <property type="entry name" value="PLP-dependent transferases"/>
    <property type="match status" value="1"/>
</dbReference>
<gene>
    <name evidence="3" type="ORF">FRUB_08565</name>
</gene>
<dbReference type="InterPro" id="IPR015422">
    <property type="entry name" value="PyrdxlP-dep_Trfase_small"/>
</dbReference>
<reference evidence="4" key="1">
    <citation type="submission" date="2017-06" db="EMBL/GenBank/DDBJ databases">
        <title>Genome analysis of Fimbriiglobus ruber SP5, the first member of the order Planctomycetales with confirmed chitinolytic capability.</title>
        <authorList>
            <person name="Ravin N.V."/>
            <person name="Rakitin A.L."/>
            <person name="Ivanova A.A."/>
            <person name="Beletsky A.V."/>
            <person name="Kulichevskaya I.S."/>
            <person name="Mardanov A.V."/>
            <person name="Dedysh S.N."/>
        </authorList>
    </citation>
    <scope>NUCLEOTIDE SEQUENCE [LARGE SCALE GENOMIC DNA]</scope>
    <source>
        <strain evidence="4">SP5</strain>
    </source>
</reference>
<dbReference type="InterPro" id="IPR000192">
    <property type="entry name" value="Aminotrans_V_dom"/>
</dbReference>
<dbReference type="RefSeq" id="WP_088259075.1">
    <property type="nucleotide sequence ID" value="NZ_NIDE01000017.1"/>
</dbReference>
<name>A0A225D3B8_9BACT</name>
<accession>A0A225D3B8</accession>
<organism evidence="3 4">
    <name type="scientific">Fimbriiglobus ruber</name>
    <dbReference type="NCBI Taxonomy" id="1908690"/>
    <lineage>
        <taxon>Bacteria</taxon>
        <taxon>Pseudomonadati</taxon>
        <taxon>Planctomycetota</taxon>
        <taxon>Planctomycetia</taxon>
        <taxon>Gemmatales</taxon>
        <taxon>Gemmataceae</taxon>
        <taxon>Fimbriiglobus</taxon>
    </lineage>
</organism>
<evidence type="ECO:0000313" key="3">
    <source>
        <dbReference type="EMBL" id="OWK36002.1"/>
    </source>
</evidence>
<dbReference type="PANTHER" id="PTHR43586:SF15">
    <property type="entry name" value="BLR3095 PROTEIN"/>
    <property type="match status" value="1"/>
</dbReference>
<feature type="domain" description="Aminotransferase class V" evidence="2">
    <location>
        <begin position="18"/>
        <end position="369"/>
    </location>
</feature>
<dbReference type="Pfam" id="PF00266">
    <property type="entry name" value="Aminotran_5"/>
    <property type="match status" value="1"/>
</dbReference>
<protein>
    <submittedName>
        <fullName evidence="3">Cysteine desulfurase</fullName>
    </submittedName>
</protein>
<dbReference type="AlphaFoldDB" id="A0A225D3B8"/>
<dbReference type="Gene3D" id="3.40.640.10">
    <property type="entry name" value="Type I PLP-dependent aspartate aminotransferase-like (Major domain)"/>
    <property type="match status" value="1"/>
</dbReference>
<dbReference type="InterPro" id="IPR015421">
    <property type="entry name" value="PyrdxlP-dep_Trfase_major"/>
</dbReference>
<dbReference type="InterPro" id="IPR015424">
    <property type="entry name" value="PyrdxlP-dep_Trfase"/>
</dbReference>
<dbReference type="Proteomes" id="UP000214646">
    <property type="component" value="Unassembled WGS sequence"/>
</dbReference>
<dbReference type="PANTHER" id="PTHR43586">
    <property type="entry name" value="CYSTEINE DESULFURASE"/>
    <property type="match status" value="1"/>
</dbReference>
<comment type="caution">
    <text evidence="3">The sequence shown here is derived from an EMBL/GenBank/DDBJ whole genome shotgun (WGS) entry which is preliminary data.</text>
</comment>
<keyword evidence="4" id="KW-1185">Reference proteome</keyword>
<evidence type="ECO:0000259" key="2">
    <source>
        <dbReference type="Pfam" id="PF00266"/>
    </source>
</evidence>
<evidence type="ECO:0000256" key="1">
    <source>
        <dbReference type="ARBA" id="ARBA00022898"/>
    </source>
</evidence>